<accession>A0ACC2DKW9</accession>
<gene>
    <name evidence="1" type="ORF">O6H91_05G009500</name>
</gene>
<evidence type="ECO:0000313" key="1">
    <source>
        <dbReference type="EMBL" id="KAJ7554799.1"/>
    </source>
</evidence>
<dbReference type="Proteomes" id="UP001162992">
    <property type="component" value="Chromosome 5"/>
</dbReference>
<sequence>MESGGEYVNQDTSELSWTDQWDNKYDDEQMARGYDGDADNSRKKKNKKKVAEYNDKVRRATITGFVKSAAVIGAEKLKTGTSTGISWIKQQYHKKPTH</sequence>
<evidence type="ECO:0000313" key="2">
    <source>
        <dbReference type="Proteomes" id="UP001162992"/>
    </source>
</evidence>
<reference evidence="2" key="1">
    <citation type="journal article" date="2024" name="Proc. Natl. Acad. Sci. U.S.A.">
        <title>Extraordinary preservation of gene collinearity over three hundred million years revealed in homosporous lycophytes.</title>
        <authorList>
            <person name="Li C."/>
            <person name="Wickell D."/>
            <person name="Kuo L.Y."/>
            <person name="Chen X."/>
            <person name="Nie B."/>
            <person name="Liao X."/>
            <person name="Peng D."/>
            <person name="Ji J."/>
            <person name="Jenkins J."/>
            <person name="Williams M."/>
            <person name="Shu S."/>
            <person name="Plott C."/>
            <person name="Barry K."/>
            <person name="Rajasekar S."/>
            <person name="Grimwood J."/>
            <person name="Han X."/>
            <person name="Sun S."/>
            <person name="Hou Z."/>
            <person name="He W."/>
            <person name="Dai G."/>
            <person name="Sun C."/>
            <person name="Schmutz J."/>
            <person name="Leebens-Mack J.H."/>
            <person name="Li F.W."/>
            <person name="Wang L."/>
        </authorList>
    </citation>
    <scope>NUCLEOTIDE SEQUENCE [LARGE SCALE GENOMIC DNA]</scope>
    <source>
        <strain evidence="2">cv. PW_Plant_1</strain>
    </source>
</reference>
<comment type="caution">
    <text evidence="1">The sequence shown here is derived from an EMBL/GenBank/DDBJ whole genome shotgun (WGS) entry which is preliminary data.</text>
</comment>
<organism evidence="1 2">
    <name type="scientific">Diphasiastrum complanatum</name>
    <name type="common">Issler's clubmoss</name>
    <name type="synonym">Lycopodium complanatum</name>
    <dbReference type="NCBI Taxonomy" id="34168"/>
    <lineage>
        <taxon>Eukaryota</taxon>
        <taxon>Viridiplantae</taxon>
        <taxon>Streptophyta</taxon>
        <taxon>Embryophyta</taxon>
        <taxon>Tracheophyta</taxon>
        <taxon>Lycopodiopsida</taxon>
        <taxon>Lycopodiales</taxon>
        <taxon>Lycopodiaceae</taxon>
        <taxon>Lycopodioideae</taxon>
        <taxon>Diphasiastrum</taxon>
    </lineage>
</organism>
<dbReference type="EMBL" id="CM055096">
    <property type="protein sequence ID" value="KAJ7554799.1"/>
    <property type="molecule type" value="Genomic_DNA"/>
</dbReference>
<protein>
    <submittedName>
        <fullName evidence="1">Uncharacterized protein</fullName>
    </submittedName>
</protein>
<keyword evidence="2" id="KW-1185">Reference proteome</keyword>
<proteinExistence type="predicted"/>
<name>A0ACC2DKW9_DIPCM</name>